<keyword evidence="4" id="KW-1185">Reference proteome</keyword>
<comment type="caution">
    <text evidence="2">The sequence shown here is derived from an EMBL/GenBank/DDBJ whole genome shotgun (WGS) entry which is preliminary data.</text>
</comment>
<dbReference type="EMBL" id="LKAJ02000001">
    <property type="protein sequence ID" value="MCS5712191.1"/>
    <property type="molecule type" value="Genomic_DNA"/>
</dbReference>
<evidence type="ECO:0000313" key="4">
    <source>
        <dbReference type="Proteomes" id="UP000051497"/>
    </source>
</evidence>
<gene>
    <name evidence="3" type="ORF">HT99x_012170</name>
    <name evidence="2" type="ORF">HT99x_02447</name>
</gene>
<dbReference type="AlphaFoldDB" id="A0A0Q9YUA8"/>
<proteinExistence type="predicted"/>
<reference evidence="2" key="1">
    <citation type="submission" date="2015-09" db="EMBL/GenBank/DDBJ databases">
        <title>Draft Genome Sequences of Two Novel Amoeba-resistant Intranuclear Bacteria, Candidatus Berkiella cookevillensis and Candidatus Berkiella aquae.</title>
        <authorList>
            <person name="Mehari Y.T."/>
            <person name="Arivett B.A."/>
            <person name="Farone A.L."/>
            <person name="Gunderson J.H."/>
            <person name="Farone M.B."/>
        </authorList>
    </citation>
    <scope>NUCLEOTIDE SEQUENCE [LARGE SCALE GENOMIC DNA]</scope>
    <source>
        <strain evidence="2">HT99</strain>
    </source>
</reference>
<evidence type="ECO:0000256" key="1">
    <source>
        <dbReference type="SAM" id="SignalP"/>
    </source>
</evidence>
<keyword evidence="1" id="KW-0732">Signal</keyword>
<dbReference type="Proteomes" id="UP000051497">
    <property type="component" value="Unassembled WGS sequence"/>
</dbReference>
<reference evidence="3" key="3">
    <citation type="submission" date="2021-06" db="EMBL/GenBank/DDBJ databases">
        <title>Genomic Description and Analysis of Intracellular Bacteria, Candidatus Berkiella cookevillensis and Candidatus Berkiella aquae.</title>
        <authorList>
            <person name="Kidane D.T."/>
            <person name="Mehari Y.T."/>
            <person name="Rice F.C."/>
            <person name="Arivett B.A."/>
            <person name="Farone A.L."/>
            <person name="Berk S.G."/>
            <person name="Farone M.B."/>
        </authorList>
    </citation>
    <scope>NUCLEOTIDE SEQUENCE</scope>
    <source>
        <strain evidence="3">HT99</strain>
    </source>
</reference>
<evidence type="ECO:0000313" key="2">
    <source>
        <dbReference type="EMBL" id="KRG20516.1"/>
    </source>
</evidence>
<accession>A0A0Q9YUA8</accession>
<sequence length="277" mass="30861">MSLSNNTKLSLLPLALFTPTLALAANGFHNGYYAGASAGVLRLTSEMSVSSTTLYLNEFYSYQQFNLPYDVDVVNNYGIGSIYFGAGEFIHGTPYYWAIEFSGSWSKNRAIFSNASFFENTNRREATQLTSTVKTKLHEGEFAFDFKPGYLMDLNTMLYGRIGFAINRLKSTAIHHFDLNHFDPNTELGITLDKTKKYLKPFLRLGAGLEHKVGNTASLTADYIYTYYGTIRTAGTARDFAVIAGEDTTFTLIGNSKSKATTNALMLGIKYYFPHLP</sequence>
<feature type="signal peptide" evidence="1">
    <location>
        <begin position="1"/>
        <end position="24"/>
    </location>
</feature>
<evidence type="ECO:0008006" key="5">
    <source>
        <dbReference type="Google" id="ProtNLM"/>
    </source>
</evidence>
<feature type="chain" id="PRO_5043129817" description="Outer membrane protein beta-barrel domain-containing protein" evidence="1">
    <location>
        <begin position="25"/>
        <end position="277"/>
    </location>
</feature>
<dbReference type="OrthoDB" id="5636097at2"/>
<protein>
    <recommendedName>
        <fullName evidence="5">Outer membrane protein beta-barrel domain-containing protein</fullName>
    </recommendedName>
</protein>
<dbReference type="EMBL" id="LKAJ01000011">
    <property type="protein sequence ID" value="KRG20516.1"/>
    <property type="molecule type" value="Genomic_DNA"/>
</dbReference>
<dbReference type="SUPFAM" id="SSF56925">
    <property type="entry name" value="OMPA-like"/>
    <property type="match status" value="1"/>
</dbReference>
<dbReference type="STRING" id="295108.HT99x_02447"/>
<name>A0A0Q9YUA8_9GAMM</name>
<dbReference type="RefSeq" id="WP_075067056.1">
    <property type="nucleotide sequence ID" value="NZ_LKAJ02000001.1"/>
</dbReference>
<evidence type="ECO:0000313" key="3">
    <source>
        <dbReference type="EMBL" id="MCS5712191.1"/>
    </source>
</evidence>
<dbReference type="InterPro" id="IPR011250">
    <property type="entry name" value="OMP/PagP_B-barrel"/>
</dbReference>
<reference evidence="3" key="2">
    <citation type="journal article" date="2016" name="Genome Announc.">
        <title>Draft Genome Sequences of Two Novel Amoeba-Resistant Intranuclear Bacteria, 'Candidatus Berkiella cookevillensis' and 'Candidatus Berkiella aquae'.</title>
        <authorList>
            <person name="Mehari Y.T."/>
            <person name="Arivett B.A."/>
            <person name="Farone A.L."/>
            <person name="Gunderson J.H."/>
            <person name="Farone M.B."/>
        </authorList>
    </citation>
    <scope>NUCLEOTIDE SEQUENCE</scope>
    <source>
        <strain evidence="3">HT99</strain>
    </source>
</reference>
<organism evidence="2">
    <name type="scientific">Candidatus Berkiella aquae</name>
    <dbReference type="NCBI Taxonomy" id="295108"/>
    <lineage>
        <taxon>Bacteria</taxon>
        <taxon>Pseudomonadati</taxon>
        <taxon>Pseudomonadota</taxon>
        <taxon>Gammaproteobacteria</taxon>
        <taxon>Candidatus Berkiellales</taxon>
        <taxon>Candidatus Berkiellaceae</taxon>
        <taxon>Candidatus Berkiella</taxon>
    </lineage>
</organism>